<dbReference type="AlphaFoldDB" id="A0A2K8SG28"/>
<dbReference type="GO" id="GO:0071972">
    <property type="term" value="F:peptidoglycan L,D-transpeptidase activity"/>
    <property type="evidence" value="ECO:0007669"/>
    <property type="project" value="TreeGrafter"/>
</dbReference>
<keyword evidence="11" id="KW-0449">Lipoprotein</keyword>
<evidence type="ECO:0000256" key="7">
    <source>
        <dbReference type="ARBA" id="ARBA00022984"/>
    </source>
</evidence>
<keyword evidence="8 9" id="KW-0961">Cell wall biogenesis/degradation</keyword>
<evidence type="ECO:0000256" key="2">
    <source>
        <dbReference type="ARBA" id="ARBA00005992"/>
    </source>
</evidence>
<dbReference type="Pfam" id="PF03734">
    <property type="entry name" value="YkuD"/>
    <property type="match status" value="1"/>
</dbReference>
<evidence type="ECO:0000256" key="6">
    <source>
        <dbReference type="ARBA" id="ARBA00022960"/>
    </source>
</evidence>
<protein>
    <submittedName>
        <fullName evidence="11">Lipoprotein-anchoring transpeptidase ErfK/SrfK</fullName>
    </submittedName>
</protein>
<evidence type="ECO:0000313" key="11">
    <source>
        <dbReference type="EMBL" id="AUB34387.1"/>
    </source>
</evidence>
<dbReference type="PROSITE" id="PS52029">
    <property type="entry name" value="LD_TPASE"/>
    <property type="match status" value="1"/>
</dbReference>
<keyword evidence="5" id="KW-0378">Hydrolase</keyword>
<dbReference type="InterPro" id="IPR005490">
    <property type="entry name" value="LD_TPept_cat_dom"/>
</dbReference>
<dbReference type="PANTHER" id="PTHR30582:SF24">
    <property type="entry name" value="L,D-TRANSPEPTIDASE ERFK_SRFK-RELATED"/>
    <property type="match status" value="1"/>
</dbReference>
<keyword evidence="7 9" id="KW-0573">Peptidoglycan synthesis</keyword>
<feature type="domain" description="L,D-TPase catalytic" evidence="10">
    <location>
        <begin position="63"/>
        <end position="189"/>
    </location>
</feature>
<comment type="similarity">
    <text evidence="2">Belongs to the YkuD family.</text>
</comment>
<comment type="pathway">
    <text evidence="1 9">Cell wall biogenesis; peptidoglycan biosynthesis.</text>
</comment>
<proteinExistence type="inferred from homology"/>
<keyword evidence="3" id="KW-0328">Glycosyltransferase</keyword>
<keyword evidence="6 9" id="KW-0133">Cell shape</keyword>
<evidence type="ECO:0000256" key="3">
    <source>
        <dbReference type="ARBA" id="ARBA00022676"/>
    </source>
</evidence>
<dbReference type="InterPro" id="IPR050979">
    <property type="entry name" value="LD-transpeptidase"/>
</dbReference>
<name>A0A2K8SG28_9NOSO</name>
<evidence type="ECO:0000256" key="4">
    <source>
        <dbReference type="ARBA" id="ARBA00022679"/>
    </source>
</evidence>
<dbReference type="UniPathway" id="UPA00219"/>
<evidence type="ECO:0000256" key="8">
    <source>
        <dbReference type="ARBA" id="ARBA00023316"/>
    </source>
</evidence>
<dbReference type="PROSITE" id="PS00221">
    <property type="entry name" value="MIP"/>
    <property type="match status" value="1"/>
</dbReference>
<dbReference type="GO" id="GO:0005576">
    <property type="term" value="C:extracellular region"/>
    <property type="evidence" value="ECO:0007669"/>
    <property type="project" value="TreeGrafter"/>
</dbReference>
<dbReference type="GO" id="GO:0071555">
    <property type="term" value="P:cell wall organization"/>
    <property type="evidence" value="ECO:0007669"/>
    <property type="project" value="UniProtKB-UniRule"/>
</dbReference>
<dbReference type="Gene3D" id="2.40.440.10">
    <property type="entry name" value="L,D-transpeptidase catalytic domain-like"/>
    <property type="match status" value="1"/>
</dbReference>
<dbReference type="RefSeq" id="WP_225912371.1">
    <property type="nucleotide sequence ID" value="NZ_CAWNNC010000001.1"/>
</dbReference>
<feature type="active site" description="Proton donor/acceptor" evidence="9">
    <location>
        <position position="149"/>
    </location>
</feature>
<feature type="active site" description="Nucleophile" evidence="9">
    <location>
        <position position="165"/>
    </location>
</feature>
<dbReference type="PANTHER" id="PTHR30582">
    <property type="entry name" value="L,D-TRANSPEPTIDASE"/>
    <property type="match status" value="1"/>
</dbReference>
<evidence type="ECO:0000313" key="12">
    <source>
        <dbReference type="Proteomes" id="UP000232003"/>
    </source>
</evidence>
<dbReference type="GO" id="GO:0008360">
    <property type="term" value="P:regulation of cell shape"/>
    <property type="evidence" value="ECO:0007669"/>
    <property type="project" value="UniProtKB-UniRule"/>
</dbReference>
<keyword evidence="12" id="KW-1185">Reference proteome</keyword>
<dbReference type="InterPro" id="IPR038063">
    <property type="entry name" value="Transpep_catalytic_dom"/>
</dbReference>
<dbReference type="KEGG" id="nfl:COO91_00207"/>
<evidence type="ECO:0000256" key="1">
    <source>
        <dbReference type="ARBA" id="ARBA00004752"/>
    </source>
</evidence>
<sequence length="190" mass="21219">MAKSLILKMLKQLDKLVIFICASGLNFNPAMSLASELKVPSHTSTKNLVSQTTNINNLITQTLHLQISLRKRQVTLYRGKTRIKSYPIAVGRQGWDSPIGNFRVRTMLENPTWINPFTGKAIPGGDPENPLGKYWIGFWTNGKNWIGFHGTPNPDSVGKAASHGCIRMYNKDVRELFDQVSLGTPVIVVR</sequence>
<reference evidence="11 12" key="1">
    <citation type="submission" date="2017-11" db="EMBL/GenBank/DDBJ databases">
        <title>Complete genome of a free-living desiccation-tolerant cyanobacterium and its photosynthetic adaptation to extreme terrestrial habitat.</title>
        <authorList>
            <person name="Shang J."/>
        </authorList>
    </citation>
    <scope>NUCLEOTIDE SEQUENCE [LARGE SCALE GENOMIC DNA]</scope>
    <source>
        <strain evidence="11 12">CCNUN1</strain>
    </source>
</reference>
<dbReference type="Proteomes" id="UP000232003">
    <property type="component" value="Chromosome"/>
</dbReference>
<evidence type="ECO:0000259" key="10">
    <source>
        <dbReference type="PROSITE" id="PS52029"/>
    </source>
</evidence>
<dbReference type="EMBL" id="CP024785">
    <property type="protein sequence ID" value="AUB34387.1"/>
    <property type="molecule type" value="Genomic_DNA"/>
</dbReference>
<organism evidence="11 12">
    <name type="scientific">Nostoc flagelliforme CCNUN1</name>
    <dbReference type="NCBI Taxonomy" id="2038116"/>
    <lineage>
        <taxon>Bacteria</taxon>
        <taxon>Bacillati</taxon>
        <taxon>Cyanobacteriota</taxon>
        <taxon>Cyanophyceae</taxon>
        <taxon>Nostocales</taxon>
        <taxon>Nostocaceae</taxon>
        <taxon>Nostoc</taxon>
    </lineage>
</organism>
<dbReference type="InterPro" id="IPR022357">
    <property type="entry name" value="MIP_CS"/>
</dbReference>
<dbReference type="GO" id="GO:0016757">
    <property type="term" value="F:glycosyltransferase activity"/>
    <property type="evidence" value="ECO:0007669"/>
    <property type="project" value="UniProtKB-KW"/>
</dbReference>
<dbReference type="GO" id="GO:0018104">
    <property type="term" value="P:peptidoglycan-protein cross-linking"/>
    <property type="evidence" value="ECO:0007669"/>
    <property type="project" value="TreeGrafter"/>
</dbReference>
<evidence type="ECO:0000256" key="9">
    <source>
        <dbReference type="PROSITE-ProRule" id="PRU01373"/>
    </source>
</evidence>
<gene>
    <name evidence="11" type="ORF">COO91_00207</name>
</gene>
<dbReference type="SUPFAM" id="SSF141523">
    <property type="entry name" value="L,D-transpeptidase catalytic domain-like"/>
    <property type="match status" value="1"/>
</dbReference>
<keyword evidence="4" id="KW-0808">Transferase</keyword>
<dbReference type="CDD" id="cd16913">
    <property type="entry name" value="YkuD_like"/>
    <property type="match status" value="1"/>
</dbReference>
<evidence type="ECO:0000256" key="5">
    <source>
        <dbReference type="ARBA" id="ARBA00022801"/>
    </source>
</evidence>
<accession>A0A2K8SG28</accession>